<sequence length="300" mass="31682">MVFLLRQLYDLVLIDAGAHVTPVQAAAVEVADEVVQVVTPDLVSLRALRRNVGWWESLGVRKPDAVRVLVNRHTSADEVQFDAVRQLSPAPVLATSVPHLGRNLETAMNSRSPHLVESENWWRALRAVGDELHVLRAVPGAQVPAANARRRSLRPGSRRSSDAGTETAAPSSRAGRRAAPAAQSGAVSVELLGALPVLLLVLLTLAQLAAASLTYVWAGHGAAAAAREAAVAPYDIAAAQAAVREAVPSSVAHTMHVTITRNGAASGEVGVRVRTPVPLLLPGLGSPWDITVDRRVVTEP</sequence>
<protein>
    <recommendedName>
        <fullName evidence="4">Pilus assembly protein TadE</fullName>
    </recommendedName>
</protein>
<dbReference type="AlphaFoldDB" id="A0A4P6EPL0"/>
<proteinExistence type="predicted"/>
<accession>A0A4P6EPL0</accession>
<dbReference type="EMBL" id="CP035495">
    <property type="protein sequence ID" value="QAY64375.1"/>
    <property type="molecule type" value="Genomic_DNA"/>
</dbReference>
<dbReference type="InterPro" id="IPR027417">
    <property type="entry name" value="P-loop_NTPase"/>
</dbReference>
<dbReference type="SUPFAM" id="SSF52540">
    <property type="entry name" value="P-loop containing nucleoside triphosphate hydrolases"/>
    <property type="match status" value="1"/>
</dbReference>
<dbReference type="OrthoDB" id="144620at2"/>
<gene>
    <name evidence="2" type="ORF">ET495_15465</name>
</gene>
<dbReference type="RefSeq" id="WP_129205526.1">
    <property type="nucleotide sequence ID" value="NZ_CP035495.1"/>
</dbReference>
<evidence type="ECO:0000256" key="1">
    <source>
        <dbReference type="SAM" id="MobiDB-lite"/>
    </source>
</evidence>
<name>A0A4P6EPL0_9MICO</name>
<feature type="compositionally biased region" description="Basic residues" evidence="1">
    <location>
        <begin position="148"/>
        <end position="157"/>
    </location>
</feature>
<dbReference type="KEGG" id="xyl:ET495_15465"/>
<keyword evidence="3" id="KW-1185">Reference proteome</keyword>
<feature type="compositionally biased region" description="Low complexity" evidence="1">
    <location>
        <begin position="168"/>
        <end position="178"/>
    </location>
</feature>
<evidence type="ECO:0000313" key="3">
    <source>
        <dbReference type="Proteomes" id="UP000291758"/>
    </source>
</evidence>
<dbReference type="Gene3D" id="3.40.50.300">
    <property type="entry name" value="P-loop containing nucleotide triphosphate hydrolases"/>
    <property type="match status" value="1"/>
</dbReference>
<evidence type="ECO:0008006" key="4">
    <source>
        <dbReference type="Google" id="ProtNLM"/>
    </source>
</evidence>
<reference evidence="2 3" key="1">
    <citation type="submission" date="2019-01" db="EMBL/GenBank/DDBJ databases">
        <title>Genome sequencing of strain 2JSPR-7.</title>
        <authorList>
            <person name="Heo J."/>
            <person name="Kim S.-J."/>
            <person name="Kim J.-S."/>
            <person name="Hong S.-B."/>
            <person name="Kwon S.-W."/>
        </authorList>
    </citation>
    <scope>NUCLEOTIDE SEQUENCE [LARGE SCALE GENOMIC DNA]</scope>
    <source>
        <strain evidence="2 3">2JSPR-7</strain>
    </source>
</reference>
<feature type="region of interest" description="Disordered" evidence="1">
    <location>
        <begin position="145"/>
        <end position="178"/>
    </location>
</feature>
<evidence type="ECO:0000313" key="2">
    <source>
        <dbReference type="EMBL" id="QAY64375.1"/>
    </source>
</evidence>
<dbReference type="Proteomes" id="UP000291758">
    <property type="component" value="Chromosome"/>
</dbReference>
<organism evidence="2 3">
    <name type="scientific">Xylanimonas allomyrinae</name>
    <dbReference type="NCBI Taxonomy" id="2509459"/>
    <lineage>
        <taxon>Bacteria</taxon>
        <taxon>Bacillati</taxon>
        <taxon>Actinomycetota</taxon>
        <taxon>Actinomycetes</taxon>
        <taxon>Micrococcales</taxon>
        <taxon>Promicromonosporaceae</taxon>
        <taxon>Xylanimonas</taxon>
    </lineage>
</organism>